<dbReference type="Gene3D" id="3.30.470.20">
    <property type="entry name" value="ATP-grasp fold, B domain"/>
    <property type="match status" value="1"/>
</dbReference>
<evidence type="ECO:0000256" key="1">
    <source>
        <dbReference type="ARBA" id="ARBA00022598"/>
    </source>
</evidence>
<dbReference type="Gene3D" id="3.40.50.20">
    <property type="match status" value="1"/>
</dbReference>
<dbReference type="SUPFAM" id="SSF56059">
    <property type="entry name" value="Glutathione synthetase ATP-binding domain-like"/>
    <property type="match status" value="1"/>
</dbReference>
<dbReference type="InterPro" id="IPR040570">
    <property type="entry name" value="LAL_C2"/>
</dbReference>
<dbReference type="Proteomes" id="UP001500456">
    <property type="component" value="Unassembled WGS sequence"/>
</dbReference>
<dbReference type="PROSITE" id="PS50975">
    <property type="entry name" value="ATP_GRASP"/>
    <property type="match status" value="1"/>
</dbReference>
<dbReference type="InterPro" id="IPR005479">
    <property type="entry name" value="CPAse_ATP-bd"/>
</dbReference>
<evidence type="ECO:0000259" key="5">
    <source>
        <dbReference type="PROSITE" id="PS50975"/>
    </source>
</evidence>
<dbReference type="InterPro" id="IPR052032">
    <property type="entry name" value="ATP-dep_AA_Ligase"/>
</dbReference>
<dbReference type="PANTHER" id="PTHR43585:SF2">
    <property type="entry name" value="ATP-GRASP ENZYME FSQD"/>
    <property type="match status" value="1"/>
</dbReference>
<dbReference type="InterPro" id="IPR041472">
    <property type="entry name" value="BL00235/CARNS1_N"/>
</dbReference>
<dbReference type="InterPro" id="IPR011761">
    <property type="entry name" value="ATP-grasp"/>
</dbReference>
<organism evidence="6 7">
    <name type="scientific">Streptomyces plumbiresistens</name>
    <dbReference type="NCBI Taxonomy" id="511811"/>
    <lineage>
        <taxon>Bacteria</taxon>
        <taxon>Bacillati</taxon>
        <taxon>Actinomycetota</taxon>
        <taxon>Actinomycetes</taxon>
        <taxon>Kitasatosporales</taxon>
        <taxon>Streptomycetaceae</taxon>
        <taxon>Streptomyces</taxon>
    </lineage>
</organism>
<dbReference type="PROSITE" id="PS00867">
    <property type="entry name" value="CPSASE_2"/>
    <property type="match status" value="1"/>
</dbReference>
<keyword evidence="2 4" id="KW-0547">Nucleotide-binding</keyword>
<evidence type="ECO:0000256" key="4">
    <source>
        <dbReference type="PROSITE-ProRule" id="PRU00409"/>
    </source>
</evidence>
<dbReference type="Pfam" id="PF13535">
    <property type="entry name" value="ATP-grasp_4"/>
    <property type="match status" value="1"/>
</dbReference>
<keyword evidence="3 4" id="KW-0067">ATP-binding</keyword>
<evidence type="ECO:0000256" key="3">
    <source>
        <dbReference type="ARBA" id="ARBA00022840"/>
    </source>
</evidence>
<accession>A0ABP7SBV5</accession>
<dbReference type="PANTHER" id="PTHR43585">
    <property type="entry name" value="FUMIPYRROLE BIOSYNTHESIS PROTEIN C"/>
    <property type="match status" value="1"/>
</dbReference>
<keyword evidence="7" id="KW-1185">Reference proteome</keyword>
<protein>
    <submittedName>
        <fullName evidence="6">ATP-grasp domain-containing protein</fullName>
    </submittedName>
</protein>
<feature type="domain" description="ATP-grasp" evidence="5">
    <location>
        <begin position="117"/>
        <end position="311"/>
    </location>
</feature>
<reference evidence="7" key="1">
    <citation type="journal article" date="2019" name="Int. J. Syst. Evol. Microbiol.">
        <title>The Global Catalogue of Microorganisms (GCM) 10K type strain sequencing project: providing services to taxonomists for standard genome sequencing and annotation.</title>
        <authorList>
            <consortium name="The Broad Institute Genomics Platform"/>
            <consortium name="The Broad Institute Genome Sequencing Center for Infectious Disease"/>
            <person name="Wu L."/>
            <person name="Ma J."/>
        </authorList>
    </citation>
    <scope>NUCLEOTIDE SEQUENCE [LARGE SCALE GENOMIC DNA]</scope>
    <source>
        <strain evidence="7">JCM 16924</strain>
    </source>
</reference>
<dbReference type="EMBL" id="BAAAZX010000018">
    <property type="protein sequence ID" value="GAA4009674.1"/>
    <property type="molecule type" value="Genomic_DNA"/>
</dbReference>
<dbReference type="Pfam" id="PF18603">
    <property type="entry name" value="LAL_C2"/>
    <property type="match status" value="1"/>
</dbReference>
<gene>
    <name evidence="6" type="ORF">GCM10022232_58080</name>
</gene>
<sequence length="420" mass="44461">MSSRPVVLVVAASDMEAQAYRGTCLQSVAAHYDVVLISGAAPTWEKEFLLDYEVADPADQAALTAAGHALADRHALAGVMTWTEWYLIPVARLARRLGLPTTAPEALQGCRNKHTSRSLFARHGVPSAASVSVRTGHEATDAARRIGFPVVLKPAAHAASMGVIRVDTADQLQAAYAFAAKAASHGVESTQVLVEEYLDGPEVSVECVTHQGQTTVVAVTRKTVGMPPHFEELAHMVDANDPLIATVAPAAVAAIDALGVTDGISHVEIRVVDGRPRLIEVNARIAGDMISHLVHLATGVDLARAAADIACGHTPDLTPTRHQAAAIRFIYPAHSSTLTARCVTEPTRGVERVRFQRQAGDQLVLPQDGGDLFTARIGYLITTGQTATIAQARAQEAYRNLDVQVAAVAQAAPLAREHAA</sequence>
<evidence type="ECO:0000313" key="6">
    <source>
        <dbReference type="EMBL" id="GAA4009674.1"/>
    </source>
</evidence>
<dbReference type="Pfam" id="PF18130">
    <property type="entry name" value="ATPgrasp_N"/>
    <property type="match status" value="1"/>
</dbReference>
<evidence type="ECO:0000256" key="2">
    <source>
        <dbReference type="ARBA" id="ARBA00022741"/>
    </source>
</evidence>
<evidence type="ECO:0000313" key="7">
    <source>
        <dbReference type="Proteomes" id="UP001500456"/>
    </source>
</evidence>
<proteinExistence type="predicted"/>
<name>A0ABP7SBV5_9ACTN</name>
<comment type="caution">
    <text evidence="6">The sequence shown here is derived from an EMBL/GenBank/DDBJ whole genome shotgun (WGS) entry which is preliminary data.</text>
</comment>
<dbReference type="SMART" id="SM01209">
    <property type="entry name" value="GARS_A"/>
    <property type="match status" value="1"/>
</dbReference>
<keyword evidence="1" id="KW-0436">Ligase</keyword>